<evidence type="ECO:0000256" key="5">
    <source>
        <dbReference type="ARBA" id="ARBA00022989"/>
    </source>
</evidence>
<accession>A0ABV7WBX1</accession>
<proteinExistence type="predicted"/>
<evidence type="ECO:0000313" key="10">
    <source>
        <dbReference type="Proteomes" id="UP001595685"/>
    </source>
</evidence>
<comment type="caution">
    <text evidence="9">The sequence shown here is derived from an EMBL/GenBank/DDBJ whole genome shotgun (WGS) entry which is preliminary data.</text>
</comment>
<dbReference type="EMBL" id="JBHRWW010000001">
    <property type="protein sequence ID" value="MFC3686738.1"/>
    <property type="molecule type" value="Genomic_DNA"/>
</dbReference>
<dbReference type="Pfam" id="PF02416">
    <property type="entry name" value="TatA_B_E"/>
    <property type="match status" value="1"/>
</dbReference>
<evidence type="ECO:0000256" key="8">
    <source>
        <dbReference type="SAM" id="MobiDB-lite"/>
    </source>
</evidence>
<sequence length="187" mass="19734">MPFDINGGEFLVILLLAALLLGPDRLPELARGAARLVRRGRDFATGASAQMKDEMGVDLDGVDWRRYDPRQYHPRRIVQNALSDAFDDEDTPSQRRKATTAAAKRTEAGRPSGSTSLTKAATGSPAAPPARPTGSSGATGASARGGREKTGPQTVRTSTSAVPRRPSPPPTTWADAARRAGVDTDAT</sequence>
<feature type="region of interest" description="Disordered" evidence="8">
    <location>
        <begin position="75"/>
        <end position="187"/>
    </location>
</feature>
<dbReference type="InterPro" id="IPR003369">
    <property type="entry name" value="TatA/B/E"/>
</dbReference>
<keyword evidence="4" id="KW-0653">Protein transport</keyword>
<evidence type="ECO:0000256" key="3">
    <source>
        <dbReference type="ARBA" id="ARBA00022692"/>
    </source>
</evidence>
<dbReference type="Gene3D" id="1.20.5.3310">
    <property type="match status" value="1"/>
</dbReference>
<evidence type="ECO:0000313" key="9">
    <source>
        <dbReference type="EMBL" id="MFC3686738.1"/>
    </source>
</evidence>
<evidence type="ECO:0000256" key="4">
    <source>
        <dbReference type="ARBA" id="ARBA00022927"/>
    </source>
</evidence>
<keyword evidence="6" id="KW-0811">Translocation</keyword>
<keyword evidence="10" id="KW-1185">Reference proteome</keyword>
<reference evidence="10" key="1">
    <citation type="journal article" date="2019" name="Int. J. Syst. Evol. Microbiol.">
        <title>The Global Catalogue of Microorganisms (GCM) 10K type strain sequencing project: providing services to taxonomists for standard genome sequencing and annotation.</title>
        <authorList>
            <consortium name="The Broad Institute Genomics Platform"/>
            <consortium name="The Broad Institute Genome Sequencing Center for Infectious Disease"/>
            <person name="Wu L."/>
            <person name="Ma J."/>
        </authorList>
    </citation>
    <scope>NUCLEOTIDE SEQUENCE [LARGE SCALE GENOMIC DNA]</scope>
    <source>
        <strain evidence="10">NCAIM B.02333</strain>
    </source>
</reference>
<feature type="compositionally biased region" description="Polar residues" evidence="8">
    <location>
        <begin position="112"/>
        <end position="121"/>
    </location>
</feature>
<evidence type="ECO:0000256" key="2">
    <source>
        <dbReference type="ARBA" id="ARBA00022448"/>
    </source>
</evidence>
<dbReference type="Proteomes" id="UP001595685">
    <property type="component" value="Unassembled WGS sequence"/>
</dbReference>
<protein>
    <submittedName>
        <fullName evidence="9">Twin-arginine translocase TatA/TatE family subunit</fullName>
    </submittedName>
</protein>
<gene>
    <name evidence="9" type="ORF">ACFOLH_00110</name>
</gene>
<feature type="compositionally biased region" description="Polar residues" evidence="8">
    <location>
        <begin position="151"/>
        <end position="161"/>
    </location>
</feature>
<comment type="subcellular location">
    <subcellularLocation>
        <location evidence="1">Membrane</location>
        <topology evidence="1">Single-pass membrane protein</topology>
    </subcellularLocation>
</comment>
<feature type="compositionally biased region" description="Low complexity" evidence="8">
    <location>
        <begin position="133"/>
        <end position="144"/>
    </location>
</feature>
<name>A0ABV7WBX1_9MICO</name>
<keyword evidence="7" id="KW-0472">Membrane</keyword>
<keyword evidence="5" id="KW-1133">Transmembrane helix</keyword>
<dbReference type="PRINTS" id="PR01506">
    <property type="entry name" value="TATBPROTEIN"/>
</dbReference>
<organism evidence="9 10">
    <name type="scientific">Aquipuribacter hungaricus</name>
    <dbReference type="NCBI Taxonomy" id="545624"/>
    <lineage>
        <taxon>Bacteria</taxon>
        <taxon>Bacillati</taxon>
        <taxon>Actinomycetota</taxon>
        <taxon>Actinomycetes</taxon>
        <taxon>Micrococcales</taxon>
        <taxon>Intrasporangiaceae</taxon>
        <taxon>Aquipuribacter</taxon>
    </lineage>
</organism>
<evidence type="ECO:0000256" key="1">
    <source>
        <dbReference type="ARBA" id="ARBA00004167"/>
    </source>
</evidence>
<dbReference type="RefSeq" id="WP_340289049.1">
    <property type="nucleotide sequence ID" value="NZ_JBBEOI010000005.1"/>
</dbReference>
<keyword evidence="2" id="KW-0813">Transport</keyword>
<evidence type="ECO:0000256" key="7">
    <source>
        <dbReference type="ARBA" id="ARBA00023136"/>
    </source>
</evidence>
<keyword evidence="3" id="KW-0812">Transmembrane</keyword>
<evidence type="ECO:0000256" key="6">
    <source>
        <dbReference type="ARBA" id="ARBA00023010"/>
    </source>
</evidence>
<feature type="compositionally biased region" description="Basic and acidic residues" evidence="8">
    <location>
        <begin position="176"/>
        <end position="187"/>
    </location>
</feature>